<keyword evidence="7 15" id="KW-0235">DNA replication</keyword>
<dbReference type="FunFam" id="1.10.150.20:FF:000019">
    <property type="entry name" value="DNA polymerase IV"/>
    <property type="match status" value="1"/>
</dbReference>
<feature type="active site" evidence="15">
    <location>
        <position position="105"/>
    </location>
</feature>
<dbReference type="OrthoDB" id="9808813at2"/>
<comment type="caution">
    <text evidence="17">The sequence shown here is derived from an EMBL/GenBank/DDBJ whole genome shotgun (WGS) entry which is preliminary data.</text>
</comment>
<evidence type="ECO:0000256" key="1">
    <source>
        <dbReference type="ARBA" id="ARBA00004496"/>
    </source>
</evidence>
<keyword evidence="10 15" id="KW-0460">Magnesium</keyword>
<comment type="function">
    <text evidence="15">Poorly processive, error-prone DNA polymerase involved in untargeted mutagenesis. Copies undamaged DNA at stalled replication forks, which arise in vivo from mismatched or misaligned primer ends. These misaligned primers can be extended by PolIV. Exhibits no 3'-5' exonuclease (proofreading) activity. May be involved in translesional synthesis, in conjunction with the beta clamp from PolIII.</text>
</comment>
<dbReference type="InterPro" id="IPR036775">
    <property type="entry name" value="DNA_pol_Y-fam_lit_finger_sf"/>
</dbReference>
<dbReference type="STRING" id="197479.BFW38_13860"/>
<dbReference type="Gene3D" id="3.30.1490.100">
    <property type="entry name" value="DNA polymerase, Y-family, little finger domain"/>
    <property type="match status" value="1"/>
</dbReference>
<dbReference type="NCBIfam" id="NF002677">
    <property type="entry name" value="PRK02406.1"/>
    <property type="match status" value="1"/>
</dbReference>
<evidence type="ECO:0000259" key="16">
    <source>
        <dbReference type="PROSITE" id="PS50173"/>
    </source>
</evidence>
<sequence>MTRKIIHCDCDCFYAAVEMRDNPALRDIPIAIGGRVENRGVIATCNYPARRYGIHSAMPTAQALKRCPELTLIHGNMNQYKAVSQQIFAIYRELTPWVEPLSLDEAYLDVSDVLACQGSATRMAEWIRQRVRTEVGITVSAGVAPNKFLAKIASDWQKPDGLFVITPDQVETFVTDLPVERISGVGPQTTKRLHQWGLKTCGDIRQWPQSELLRHFGRFGQRLYAFSRGEDHRPVKVSRERKSVSTEHTYAEDLPDLAHCQARLPELITDLQQRYDRLTPAPPIRGLVVKLKFNDFTQTTVEQTCFGLDESLVAQLLRTGWERGEGKPVRLMGIGFRLRHEQGPMPTQLPLF</sequence>
<dbReference type="PANTHER" id="PTHR11076:SF33">
    <property type="entry name" value="DNA POLYMERASE KAPPA"/>
    <property type="match status" value="1"/>
</dbReference>
<feature type="binding site" evidence="15">
    <location>
        <position position="9"/>
    </location>
    <ligand>
        <name>Mg(2+)</name>
        <dbReference type="ChEBI" id="CHEBI:18420"/>
    </ligand>
</feature>
<dbReference type="GO" id="GO:0006281">
    <property type="term" value="P:DNA repair"/>
    <property type="evidence" value="ECO:0007669"/>
    <property type="project" value="UniProtKB-UniRule"/>
</dbReference>
<dbReference type="Gene3D" id="1.10.150.20">
    <property type="entry name" value="5' to 3' exonuclease, C-terminal subdomain"/>
    <property type="match status" value="1"/>
</dbReference>
<keyword evidence="18" id="KW-1185">Reference proteome</keyword>
<dbReference type="GO" id="GO:0000287">
    <property type="term" value="F:magnesium ion binding"/>
    <property type="evidence" value="ECO:0007669"/>
    <property type="project" value="UniProtKB-UniRule"/>
</dbReference>
<dbReference type="SUPFAM" id="SSF56672">
    <property type="entry name" value="DNA/RNA polymerases"/>
    <property type="match status" value="1"/>
</dbReference>
<dbReference type="InterPro" id="IPR043128">
    <property type="entry name" value="Rev_trsase/Diguanyl_cyclase"/>
</dbReference>
<dbReference type="Proteomes" id="UP000094291">
    <property type="component" value="Unassembled WGS sequence"/>
</dbReference>
<comment type="subunit">
    <text evidence="15">Monomer.</text>
</comment>
<dbReference type="InterPro" id="IPR050116">
    <property type="entry name" value="DNA_polymerase-Y"/>
</dbReference>
<reference evidence="17 18" key="1">
    <citation type="submission" date="2016-08" db="EMBL/GenBank/DDBJ databases">
        <authorList>
            <person name="Seilhamer J.J."/>
        </authorList>
    </citation>
    <scope>NUCLEOTIDE SEQUENCE [LARGE SCALE GENOMIC DNA]</scope>
    <source>
        <strain evidence="17 18">PH27A</strain>
    </source>
</reference>
<evidence type="ECO:0000256" key="10">
    <source>
        <dbReference type="ARBA" id="ARBA00022842"/>
    </source>
</evidence>
<dbReference type="InterPro" id="IPR043502">
    <property type="entry name" value="DNA/RNA_pol_sf"/>
</dbReference>
<evidence type="ECO:0000256" key="5">
    <source>
        <dbReference type="ARBA" id="ARBA00022679"/>
    </source>
</evidence>
<keyword evidence="13 15" id="KW-0234">DNA repair</keyword>
<dbReference type="PANTHER" id="PTHR11076">
    <property type="entry name" value="DNA REPAIR POLYMERASE UMUC / TRANSFERASE FAMILY MEMBER"/>
    <property type="match status" value="1"/>
</dbReference>
<dbReference type="InterPro" id="IPR022880">
    <property type="entry name" value="DNApol_IV"/>
</dbReference>
<gene>
    <name evidence="15" type="primary">dinB</name>
    <name evidence="17" type="ORF">BFW38_13860</name>
</gene>
<dbReference type="Gene3D" id="3.40.1170.60">
    <property type="match status" value="1"/>
</dbReference>
<evidence type="ECO:0000256" key="14">
    <source>
        <dbReference type="ARBA" id="ARBA00049244"/>
    </source>
</evidence>
<dbReference type="Pfam" id="PF21999">
    <property type="entry name" value="IMS_HHH_1"/>
    <property type="match status" value="1"/>
</dbReference>
<comment type="catalytic activity">
    <reaction evidence="14 15">
        <text>DNA(n) + a 2'-deoxyribonucleoside 5'-triphosphate = DNA(n+1) + diphosphate</text>
        <dbReference type="Rhea" id="RHEA:22508"/>
        <dbReference type="Rhea" id="RHEA-COMP:17339"/>
        <dbReference type="Rhea" id="RHEA-COMP:17340"/>
        <dbReference type="ChEBI" id="CHEBI:33019"/>
        <dbReference type="ChEBI" id="CHEBI:61560"/>
        <dbReference type="ChEBI" id="CHEBI:173112"/>
        <dbReference type="EC" id="2.7.7.7"/>
    </reaction>
</comment>
<evidence type="ECO:0000313" key="17">
    <source>
        <dbReference type="EMBL" id="ODC04454.1"/>
    </source>
</evidence>
<dbReference type="SUPFAM" id="SSF100879">
    <property type="entry name" value="Lesion bypass DNA polymerase (Y-family), little finger domain"/>
    <property type="match status" value="1"/>
</dbReference>
<dbReference type="GO" id="GO:0009432">
    <property type="term" value="P:SOS response"/>
    <property type="evidence" value="ECO:0007669"/>
    <property type="project" value="TreeGrafter"/>
</dbReference>
<dbReference type="Gene3D" id="3.30.70.270">
    <property type="match status" value="1"/>
</dbReference>
<comment type="cofactor">
    <cofactor evidence="15">
        <name>Mg(2+)</name>
        <dbReference type="ChEBI" id="CHEBI:18420"/>
    </cofactor>
    <text evidence="15">Binds 2 magnesium ions per subunit.</text>
</comment>
<dbReference type="AlphaFoldDB" id="A0A1E2VBX0"/>
<dbReference type="Pfam" id="PF00817">
    <property type="entry name" value="IMS"/>
    <property type="match status" value="1"/>
</dbReference>
<comment type="similarity">
    <text evidence="2 15">Belongs to the DNA polymerase type-Y family.</text>
</comment>
<comment type="subcellular location">
    <subcellularLocation>
        <location evidence="1 15">Cytoplasm</location>
    </subcellularLocation>
</comment>
<feature type="binding site" evidence="15">
    <location>
        <position position="104"/>
    </location>
    <ligand>
        <name>Mg(2+)</name>
        <dbReference type="ChEBI" id="CHEBI:18420"/>
    </ligand>
</feature>
<keyword evidence="12 15" id="KW-0238">DNA-binding</keyword>
<dbReference type="HAMAP" id="MF_01113">
    <property type="entry name" value="DNApol_IV"/>
    <property type="match status" value="1"/>
</dbReference>
<dbReference type="CDD" id="cd03586">
    <property type="entry name" value="PolY_Pol_IV_kappa"/>
    <property type="match status" value="1"/>
</dbReference>
<dbReference type="InterPro" id="IPR001126">
    <property type="entry name" value="UmuC"/>
</dbReference>
<dbReference type="FunFam" id="3.40.1170.60:FF:000001">
    <property type="entry name" value="DNA polymerase IV"/>
    <property type="match status" value="1"/>
</dbReference>
<dbReference type="GO" id="GO:0042276">
    <property type="term" value="P:error-prone translesion synthesis"/>
    <property type="evidence" value="ECO:0007669"/>
    <property type="project" value="TreeGrafter"/>
</dbReference>
<evidence type="ECO:0000256" key="2">
    <source>
        <dbReference type="ARBA" id="ARBA00010945"/>
    </source>
</evidence>
<keyword evidence="4 15" id="KW-0963">Cytoplasm</keyword>
<dbReference type="RefSeq" id="WP_068999436.1">
    <property type="nucleotide sequence ID" value="NZ_MDTQ01000001.1"/>
</dbReference>
<dbReference type="GO" id="GO:0006261">
    <property type="term" value="P:DNA-templated DNA replication"/>
    <property type="evidence" value="ECO:0007669"/>
    <property type="project" value="UniProtKB-UniRule"/>
</dbReference>
<evidence type="ECO:0000256" key="9">
    <source>
        <dbReference type="ARBA" id="ARBA00022763"/>
    </source>
</evidence>
<evidence type="ECO:0000256" key="15">
    <source>
        <dbReference type="HAMAP-Rule" id="MF_01113"/>
    </source>
</evidence>
<evidence type="ECO:0000256" key="3">
    <source>
        <dbReference type="ARBA" id="ARBA00022457"/>
    </source>
</evidence>
<keyword evidence="8 15" id="KW-0479">Metal-binding</keyword>
<evidence type="ECO:0000256" key="7">
    <source>
        <dbReference type="ARBA" id="ARBA00022705"/>
    </source>
</evidence>
<accession>A0A1E2VBX0</accession>
<dbReference type="EC" id="2.7.7.7" evidence="15"/>
<evidence type="ECO:0000256" key="11">
    <source>
        <dbReference type="ARBA" id="ARBA00022932"/>
    </source>
</evidence>
<organism evidence="17 18">
    <name type="scientific">Terasakiispira papahanaumokuakeensis</name>
    <dbReference type="NCBI Taxonomy" id="197479"/>
    <lineage>
        <taxon>Bacteria</taxon>
        <taxon>Pseudomonadati</taxon>
        <taxon>Pseudomonadota</taxon>
        <taxon>Gammaproteobacteria</taxon>
        <taxon>Oceanospirillales</taxon>
        <taxon>Terasakiispira</taxon>
    </lineage>
</organism>
<dbReference type="GO" id="GO:0005829">
    <property type="term" value="C:cytosol"/>
    <property type="evidence" value="ECO:0007669"/>
    <property type="project" value="TreeGrafter"/>
</dbReference>
<keyword evidence="3 15" id="KW-0515">Mutator protein</keyword>
<keyword evidence="6 15" id="KW-0548">Nucleotidyltransferase</keyword>
<feature type="site" description="Substrate discrimination" evidence="15">
    <location>
        <position position="14"/>
    </location>
</feature>
<evidence type="ECO:0000256" key="8">
    <source>
        <dbReference type="ARBA" id="ARBA00022723"/>
    </source>
</evidence>
<dbReference type="InterPro" id="IPR053848">
    <property type="entry name" value="IMS_HHH_1"/>
</dbReference>
<keyword evidence="11 15" id="KW-0239">DNA-directed DNA polymerase</keyword>
<evidence type="ECO:0000256" key="4">
    <source>
        <dbReference type="ARBA" id="ARBA00022490"/>
    </source>
</evidence>
<evidence type="ECO:0000256" key="13">
    <source>
        <dbReference type="ARBA" id="ARBA00023204"/>
    </source>
</evidence>
<proteinExistence type="inferred from homology"/>
<name>A0A1E2VBX0_9GAMM</name>
<protein>
    <recommendedName>
        <fullName evidence="15">DNA polymerase IV</fullName>
        <shortName evidence="15">Pol IV</shortName>
        <ecNumber evidence="15">2.7.7.7</ecNumber>
    </recommendedName>
</protein>
<evidence type="ECO:0000256" key="6">
    <source>
        <dbReference type="ARBA" id="ARBA00022695"/>
    </source>
</evidence>
<evidence type="ECO:0000256" key="12">
    <source>
        <dbReference type="ARBA" id="ARBA00023125"/>
    </source>
</evidence>
<dbReference type="GO" id="GO:0003684">
    <property type="term" value="F:damaged DNA binding"/>
    <property type="evidence" value="ECO:0007669"/>
    <property type="project" value="InterPro"/>
</dbReference>
<keyword evidence="9 15" id="KW-0227">DNA damage</keyword>
<dbReference type="EMBL" id="MDTQ01000001">
    <property type="protein sequence ID" value="ODC04454.1"/>
    <property type="molecule type" value="Genomic_DNA"/>
</dbReference>
<evidence type="ECO:0000313" key="18">
    <source>
        <dbReference type="Proteomes" id="UP000094291"/>
    </source>
</evidence>
<dbReference type="InterPro" id="IPR017961">
    <property type="entry name" value="DNA_pol_Y-fam_little_finger"/>
</dbReference>
<dbReference type="Pfam" id="PF11799">
    <property type="entry name" value="IMS_C"/>
    <property type="match status" value="1"/>
</dbReference>
<dbReference type="GO" id="GO:0003887">
    <property type="term" value="F:DNA-directed DNA polymerase activity"/>
    <property type="evidence" value="ECO:0007669"/>
    <property type="project" value="UniProtKB-UniRule"/>
</dbReference>
<feature type="domain" description="UmuC" evidence="16">
    <location>
        <begin position="5"/>
        <end position="186"/>
    </location>
</feature>
<keyword evidence="5 15" id="KW-0808">Transferase</keyword>
<dbReference type="PROSITE" id="PS50173">
    <property type="entry name" value="UMUC"/>
    <property type="match status" value="1"/>
</dbReference>